<feature type="non-terminal residue" evidence="1">
    <location>
        <position position="1"/>
    </location>
</feature>
<gene>
    <name evidence="1" type="ORF">M441DRAFT_108209</name>
</gene>
<keyword evidence="2" id="KW-1185">Reference proteome</keyword>
<dbReference type="AlphaFoldDB" id="A0A2T3YUG7"/>
<protein>
    <submittedName>
        <fullName evidence="1">Uncharacterized protein</fullName>
    </submittedName>
</protein>
<feature type="non-terminal residue" evidence="1">
    <location>
        <position position="53"/>
    </location>
</feature>
<reference evidence="1 2" key="1">
    <citation type="submission" date="2016-07" db="EMBL/GenBank/DDBJ databases">
        <title>Multiple horizontal gene transfer events from other fungi enriched the ability of initially mycotrophic Trichoderma (Ascomycota) to feed on dead plant biomass.</title>
        <authorList>
            <consortium name="DOE Joint Genome Institute"/>
            <person name="Aerts A."/>
            <person name="Atanasova L."/>
            <person name="Chenthamara K."/>
            <person name="Zhang J."/>
            <person name="Grujic M."/>
            <person name="Henrissat B."/>
            <person name="Kuo A."/>
            <person name="Salamov A."/>
            <person name="Lipzen A."/>
            <person name="Labutti K."/>
            <person name="Barry K."/>
            <person name="Miao Y."/>
            <person name="Rahimi M.J."/>
            <person name="Shen Q."/>
            <person name="Grigoriev I.V."/>
            <person name="Kubicek C.P."/>
            <person name="Druzhinina I.S."/>
        </authorList>
    </citation>
    <scope>NUCLEOTIDE SEQUENCE [LARGE SCALE GENOMIC DNA]</scope>
    <source>
        <strain evidence="1 2">CBS 433.97</strain>
    </source>
</reference>
<sequence length="53" mass="5644">LEFPAGPNATFSAPFHIWPTRSGGAPVELFLDWASSFAAHIGAKMAVIPPIDH</sequence>
<dbReference type="OrthoDB" id="10332991at2759"/>
<evidence type="ECO:0000313" key="2">
    <source>
        <dbReference type="Proteomes" id="UP000240493"/>
    </source>
</evidence>
<dbReference type="EMBL" id="KZ679271">
    <property type="protein sequence ID" value="PTB36221.1"/>
    <property type="molecule type" value="Genomic_DNA"/>
</dbReference>
<evidence type="ECO:0000313" key="1">
    <source>
        <dbReference type="EMBL" id="PTB36221.1"/>
    </source>
</evidence>
<accession>A0A2T3YUG7</accession>
<organism evidence="1 2">
    <name type="scientific">Trichoderma asperellum (strain ATCC 204424 / CBS 433.97 / NBRC 101777)</name>
    <dbReference type="NCBI Taxonomy" id="1042311"/>
    <lineage>
        <taxon>Eukaryota</taxon>
        <taxon>Fungi</taxon>
        <taxon>Dikarya</taxon>
        <taxon>Ascomycota</taxon>
        <taxon>Pezizomycotina</taxon>
        <taxon>Sordariomycetes</taxon>
        <taxon>Hypocreomycetidae</taxon>
        <taxon>Hypocreales</taxon>
        <taxon>Hypocreaceae</taxon>
        <taxon>Trichoderma</taxon>
    </lineage>
</organism>
<dbReference type="Proteomes" id="UP000240493">
    <property type="component" value="Unassembled WGS sequence"/>
</dbReference>
<name>A0A2T3YUG7_TRIA4</name>
<proteinExistence type="predicted"/>